<sequence length="326" mass="35996">MPNFLLPHASPLNYAPMLDHNLSNPTHFLPLMEHQYSLLQPLISSTTTVTVPPAITHFPANGEVAGKPRTFSSNRAIAIRLLSIFFIAIISIWANFEASKGFEITIINEAPLDSLAGKRFALFYISDDKATRIVLKASKIVEDLLYPNARLPKKQIGHVTLRLSSRKMTEKVAVKSSSGEEQGFVIDINSLLMEEENANRAMESAVLRGVARVWLWDGHSKAPPELLAGIVEYISMVSGFGEMSYGSGAGACDLPECGSHSWWEDKDAKVVAKFLNYWEENDKGFIHRLNRGMKDGWDDRTVDDALGVGAQQPLCVACNFSSTARS</sequence>
<feature type="transmembrane region" description="Helical" evidence="1">
    <location>
        <begin position="77"/>
        <end position="96"/>
    </location>
</feature>
<dbReference type="InterPro" id="IPR007541">
    <property type="entry name" value="Uncharacterised_BSP"/>
</dbReference>
<dbReference type="AlphaFoldDB" id="A0A6P3ZX00"/>
<dbReference type="PANTHER" id="PTHR33321:SF3">
    <property type="entry name" value="OS05G0582000 PROTEIN"/>
    <property type="match status" value="1"/>
</dbReference>
<name>A0A6P3ZX00_ZIZJJ</name>
<dbReference type="FunCoup" id="A0A6P3ZX00">
    <property type="interactions" value="197"/>
</dbReference>
<evidence type="ECO:0000313" key="3">
    <source>
        <dbReference type="RefSeq" id="XP_015880151.3"/>
    </source>
</evidence>
<keyword evidence="2" id="KW-1185">Reference proteome</keyword>
<keyword evidence="1" id="KW-1133">Transmembrane helix</keyword>
<proteinExistence type="predicted"/>
<dbReference type="InParanoid" id="A0A6P3ZX00"/>
<organism evidence="2 3">
    <name type="scientific">Ziziphus jujuba</name>
    <name type="common">Chinese jujube</name>
    <name type="synonym">Ziziphus sativa</name>
    <dbReference type="NCBI Taxonomy" id="326968"/>
    <lineage>
        <taxon>Eukaryota</taxon>
        <taxon>Viridiplantae</taxon>
        <taxon>Streptophyta</taxon>
        <taxon>Embryophyta</taxon>
        <taxon>Tracheophyta</taxon>
        <taxon>Spermatophyta</taxon>
        <taxon>Magnoliopsida</taxon>
        <taxon>eudicotyledons</taxon>
        <taxon>Gunneridae</taxon>
        <taxon>Pentapetalae</taxon>
        <taxon>rosids</taxon>
        <taxon>fabids</taxon>
        <taxon>Rosales</taxon>
        <taxon>Rhamnaceae</taxon>
        <taxon>Paliureae</taxon>
        <taxon>Ziziphus</taxon>
    </lineage>
</organism>
<evidence type="ECO:0000313" key="2">
    <source>
        <dbReference type="Proteomes" id="UP001652623"/>
    </source>
</evidence>
<reference evidence="3" key="1">
    <citation type="submission" date="2025-08" db="UniProtKB">
        <authorList>
            <consortium name="RefSeq"/>
        </authorList>
    </citation>
    <scope>IDENTIFICATION</scope>
    <source>
        <tissue evidence="3">Seedling</tissue>
    </source>
</reference>
<dbReference type="Proteomes" id="UP001652623">
    <property type="component" value="Chromosome 4"/>
</dbReference>
<dbReference type="PANTHER" id="PTHR33321">
    <property type="match status" value="1"/>
</dbReference>
<keyword evidence="1" id="KW-0472">Membrane</keyword>
<accession>A0A6P3ZX00</accession>
<dbReference type="RefSeq" id="XP_015880151.3">
    <property type="nucleotide sequence ID" value="XM_016024665.4"/>
</dbReference>
<dbReference type="KEGG" id="zju:107416200"/>
<keyword evidence="1" id="KW-0812">Transmembrane</keyword>
<dbReference type="GeneID" id="107416200"/>
<dbReference type="Pfam" id="PF04450">
    <property type="entry name" value="BSP"/>
    <property type="match status" value="1"/>
</dbReference>
<evidence type="ECO:0000256" key="1">
    <source>
        <dbReference type="SAM" id="Phobius"/>
    </source>
</evidence>
<protein>
    <submittedName>
        <fullName evidence="3">Uncharacterized protein LOC107416200</fullName>
    </submittedName>
</protein>
<gene>
    <name evidence="3" type="primary">LOC107416200</name>
</gene>